<name>A0A061DN32_THECC</name>
<organism evidence="1 2">
    <name type="scientific">Theobroma cacao</name>
    <name type="common">Cacao</name>
    <name type="synonym">Cocoa</name>
    <dbReference type="NCBI Taxonomy" id="3641"/>
    <lineage>
        <taxon>Eukaryota</taxon>
        <taxon>Viridiplantae</taxon>
        <taxon>Streptophyta</taxon>
        <taxon>Embryophyta</taxon>
        <taxon>Tracheophyta</taxon>
        <taxon>Spermatophyta</taxon>
        <taxon>Magnoliopsida</taxon>
        <taxon>eudicotyledons</taxon>
        <taxon>Gunneridae</taxon>
        <taxon>Pentapetalae</taxon>
        <taxon>rosids</taxon>
        <taxon>malvids</taxon>
        <taxon>Malvales</taxon>
        <taxon>Malvaceae</taxon>
        <taxon>Byttnerioideae</taxon>
        <taxon>Theobroma</taxon>
    </lineage>
</organism>
<evidence type="ECO:0000313" key="2">
    <source>
        <dbReference type="Proteomes" id="UP000026915"/>
    </source>
</evidence>
<accession>A0A061DN32</accession>
<dbReference type="AlphaFoldDB" id="A0A061DN32"/>
<reference evidence="1 2" key="1">
    <citation type="journal article" date="2013" name="Genome Biol.">
        <title>The genome sequence of the most widely cultivated cacao type and its use to identify candidate genes regulating pod color.</title>
        <authorList>
            <person name="Motamayor J.C."/>
            <person name="Mockaitis K."/>
            <person name="Schmutz J."/>
            <person name="Haiminen N."/>
            <person name="Iii D.L."/>
            <person name="Cornejo O."/>
            <person name="Findley S.D."/>
            <person name="Zheng P."/>
            <person name="Utro F."/>
            <person name="Royaert S."/>
            <person name="Saski C."/>
            <person name="Jenkins J."/>
            <person name="Podicheti R."/>
            <person name="Zhao M."/>
            <person name="Scheffler B.E."/>
            <person name="Stack J.C."/>
            <person name="Feltus F.A."/>
            <person name="Mustiga G.M."/>
            <person name="Amores F."/>
            <person name="Phillips W."/>
            <person name="Marelli J.P."/>
            <person name="May G.D."/>
            <person name="Shapiro H."/>
            <person name="Ma J."/>
            <person name="Bustamante C.D."/>
            <person name="Schnell R.J."/>
            <person name="Main D."/>
            <person name="Gilbert D."/>
            <person name="Parida L."/>
            <person name="Kuhn D.N."/>
        </authorList>
    </citation>
    <scope>NUCLEOTIDE SEQUENCE [LARGE SCALE GENOMIC DNA]</scope>
    <source>
        <strain evidence="2">cv. Matina 1-6</strain>
    </source>
</reference>
<keyword evidence="2" id="KW-1185">Reference proteome</keyword>
<proteinExistence type="predicted"/>
<gene>
    <name evidence="1" type="ORF">TCM_002372</name>
</gene>
<sequence length="85" mass="10206">MVSRSYDWRPQLFRTFNYWFDDHSFQALIVETWENAKVGNPRSPKVLWGPKNLRLIIKKWHKLKYGGISSKIEKLEVEILDLEVD</sequence>
<dbReference type="InParanoid" id="A0A061DN32"/>
<dbReference type="HOGENOM" id="CLU_2517123_0_0_1"/>
<protein>
    <submittedName>
        <fullName evidence="1">Uncharacterized protein</fullName>
    </submittedName>
</protein>
<dbReference type="EMBL" id="CM001879">
    <property type="protein sequence ID" value="EOX93496.1"/>
    <property type="molecule type" value="Genomic_DNA"/>
</dbReference>
<evidence type="ECO:0000313" key="1">
    <source>
        <dbReference type="EMBL" id="EOX93496.1"/>
    </source>
</evidence>
<dbReference type="Gramene" id="EOX93496">
    <property type="protein sequence ID" value="EOX93496"/>
    <property type="gene ID" value="TCM_002372"/>
</dbReference>
<dbReference type="Proteomes" id="UP000026915">
    <property type="component" value="Chromosome 1"/>
</dbReference>